<keyword evidence="2" id="KW-1185">Reference proteome</keyword>
<dbReference type="AlphaFoldDB" id="A0AA86SUQ8"/>
<dbReference type="EMBL" id="OY731402">
    <property type="protein sequence ID" value="CAJ1958981.1"/>
    <property type="molecule type" value="Genomic_DNA"/>
</dbReference>
<dbReference type="Gramene" id="rna-AYBTSS11_LOCUS18022">
    <property type="protein sequence ID" value="CAJ1958981.1"/>
    <property type="gene ID" value="gene-AYBTSS11_LOCUS18022"/>
</dbReference>
<gene>
    <name evidence="1" type="ORF">AYBTSS11_LOCUS18022</name>
</gene>
<accession>A0AA86SUQ8</accession>
<sequence length="68" mass="7622">MVASFLTNLARQPKNALKKDENEDEINHGSSICIQMLAHSQRIKLRMMEHALTASLLSDKHATSLYAV</sequence>
<evidence type="ECO:0000313" key="1">
    <source>
        <dbReference type="EMBL" id="CAJ1958981.1"/>
    </source>
</evidence>
<reference evidence="1" key="1">
    <citation type="submission" date="2023-10" db="EMBL/GenBank/DDBJ databases">
        <authorList>
            <person name="Domelevo Entfellner J.-B."/>
        </authorList>
    </citation>
    <scope>NUCLEOTIDE SEQUENCE</scope>
</reference>
<name>A0AA86SUQ8_9FABA</name>
<organism evidence="1 2">
    <name type="scientific">Sphenostylis stenocarpa</name>
    <dbReference type="NCBI Taxonomy" id="92480"/>
    <lineage>
        <taxon>Eukaryota</taxon>
        <taxon>Viridiplantae</taxon>
        <taxon>Streptophyta</taxon>
        <taxon>Embryophyta</taxon>
        <taxon>Tracheophyta</taxon>
        <taxon>Spermatophyta</taxon>
        <taxon>Magnoliopsida</taxon>
        <taxon>eudicotyledons</taxon>
        <taxon>Gunneridae</taxon>
        <taxon>Pentapetalae</taxon>
        <taxon>rosids</taxon>
        <taxon>fabids</taxon>
        <taxon>Fabales</taxon>
        <taxon>Fabaceae</taxon>
        <taxon>Papilionoideae</taxon>
        <taxon>50 kb inversion clade</taxon>
        <taxon>NPAAA clade</taxon>
        <taxon>indigoferoid/millettioid clade</taxon>
        <taxon>Phaseoleae</taxon>
        <taxon>Sphenostylis</taxon>
    </lineage>
</organism>
<evidence type="ECO:0000313" key="2">
    <source>
        <dbReference type="Proteomes" id="UP001189624"/>
    </source>
</evidence>
<proteinExistence type="predicted"/>
<protein>
    <submittedName>
        <fullName evidence="1">Uncharacterized protein</fullName>
    </submittedName>
</protein>
<dbReference type="Proteomes" id="UP001189624">
    <property type="component" value="Chromosome 5"/>
</dbReference>